<evidence type="ECO:0000256" key="1">
    <source>
        <dbReference type="SAM" id="MobiDB-lite"/>
    </source>
</evidence>
<dbReference type="EMBL" id="CP012333">
    <property type="protein sequence ID" value="AKV02891.1"/>
    <property type="molecule type" value="Genomic_DNA"/>
</dbReference>
<accession>A0A0K1QAS5</accession>
<evidence type="ECO:0000313" key="3">
    <source>
        <dbReference type="Proteomes" id="UP000064967"/>
    </source>
</evidence>
<protein>
    <submittedName>
        <fullName evidence="2">Uncharacterized protein</fullName>
    </submittedName>
</protein>
<name>A0A0K1QAS5_9BACT</name>
<dbReference type="InterPro" id="IPR011042">
    <property type="entry name" value="6-blade_b-propeller_TolB-like"/>
</dbReference>
<evidence type="ECO:0000313" key="2">
    <source>
        <dbReference type="EMBL" id="AKV02891.1"/>
    </source>
</evidence>
<dbReference type="Proteomes" id="UP000064967">
    <property type="component" value="Chromosome"/>
</dbReference>
<dbReference type="STRING" id="1391654.AKJ09_09554"/>
<dbReference type="Gene3D" id="2.120.10.30">
    <property type="entry name" value="TolB, C-terminal domain"/>
    <property type="match status" value="1"/>
</dbReference>
<dbReference type="KEGG" id="llu:AKJ09_09554"/>
<reference evidence="2 3" key="1">
    <citation type="submission" date="2015-08" db="EMBL/GenBank/DDBJ databases">
        <authorList>
            <person name="Babu N.S."/>
            <person name="Beckwith C.J."/>
            <person name="Beseler K.G."/>
            <person name="Brison A."/>
            <person name="Carone J.V."/>
            <person name="Caskin T.P."/>
            <person name="Diamond M."/>
            <person name="Durham M.E."/>
            <person name="Foxe J.M."/>
            <person name="Go M."/>
            <person name="Henderson B.A."/>
            <person name="Jones I.B."/>
            <person name="McGettigan J.A."/>
            <person name="Micheletti S.J."/>
            <person name="Nasrallah M.E."/>
            <person name="Ortiz D."/>
            <person name="Piller C.R."/>
            <person name="Privatt S.R."/>
            <person name="Schneider S.L."/>
            <person name="Sharp S."/>
            <person name="Smith T.C."/>
            <person name="Stanton J.D."/>
            <person name="Ullery H.E."/>
            <person name="Wilson R.J."/>
            <person name="Serrano M.G."/>
            <person name="Buck G."/>
            <person name="Lee V."/>
            <person name="Wang Y."/>
            <person name="Carvalho R."/>
            <person name="Voegtly L."/>
            <person name="Shi R."/>
            <person name="Duckworth R."/>
            <person name="Johnson A."/>
            <person name="Loviza R."/>
            <person name="Walstead R."/>
            <person name="Shah Z."/>
            <person name="Kiflezghi M."/>
            <person name="Wade K."/>
            <person name="Ball S.L."/>
            <person name="Bradley K.W."/>
            <person name="Asai D.J."/>
            <person name="Bowman C.A."/>
            <person name="Russell D.A."/>
            <person name="Pope W.H."/>
            <person name="Jacobs-Sera D."/>
            <person name="Hendrix R.W."/>
            <person name="Hatfull G.F."/>
        </authorList>
    </citation>
    <scope>NUCLEOTIDE SEQUENCE [LARGE SCALE GENOMIC DNA]</scope>
    <source>
        <strain evidence="2 3">DSM 27648</strain>
    </source>
</reference>
<sequence length="513" mass="52592">MNSTALFPRMQRVGECVAAVRVALVSVTIAGTILTALAACSSSDDAVVAYPPGAGHPTDGTDDASEEDASAPGADDAARDATTPEPLVGTKLLAASVFLEGVTTDGHLAFFADADLMVLPSGASTPTTVVKDFHNDTDSWLVRGRFVAAWLGTAAKGPMTLWSSASGVVTAAPLTVRETLYPRGTSDSFAYFAPGTSALQDDLYATSAGAGPGTLVVANLDRGLLDSQCRRSVFFTPSALLVAGCVGADSTPRVATYDLGGGGVSNVVLQGSAPGVWLDHAATHAVVQTSAQSSIRALAGGGSPVVLDTSIRQAAFSADDSKVVYLRSDGAVRRASTASPASPINLATGAIQLLALSPDARFTAFATKGTPSNQDSDIVVVDANASSAAPRVLAADHAWVAGVSTSGSELVFFVPDDPPIQGTLSVASLGTGTTQTISTSAQRVVFDGRVLYWQEFVVAKKTNVLKAVRMSDRSNVIVVDEDLDPLTTQVMIAGSKLFVGNKLGLWSYPALAP</sequence>
<gene>
    <name evidence="2" type="ORF">AKJ09_09554</name>
</gene>
<dbReference type="SUPFAM" id="SSF82171">
    <property type="entry name" value="DPP6 N-terminal domain-like"/>
    <property type="match status" value="1"/>
</dbReference>
<dbReference type="AlphaFoldDB" id="A0A0K1QAS5"/>
<feature type="region of interest" description="Disordered" evidence="1">
    <location>
        <begin position="51"/>
        <end position="82"/>
    </location>
</feature>
<feature type="compositionally biased region" description="Acidic residues" evidence="1">
    <location>
        <begin position="60"/>
        <end position="69"/>
    </location>
</feature>
<keyword evidence="3" id="KW-1185">Reference proteome</keyword>
<organism evidence="2 3">
    <name type="scientific">Labilithrix luteola</name>
    <dbReference type="NCBI Taxonomy" id="1391654"/>
    <lineage>
        <taxon>Bacteria</taxon>
        <taxon>Pseudomonadati</taxon>
        <taxon>Myxococcota</taxon>
        <taxon>Polyangia</taxon>
        <taxon>Polyangiales</taxon>
        <taxon>Labilitrichaceae</taxon>
        <taxon>Labilithrix</taxon>
    </lineage>
</organism>
<proteinExistence type="predicted"/>